<dbReference type="KEGG" id="psua:FLK61_00345"/>
<dbReference type="PANTHER" id="PTHR11076:SF35">
    <property type="entry name" value="DNA REPAIR PROTEIN HOMOLOG YOBH"/>
    <property type="match status" value="1"/>
</dbReference>
<evidence type="ECO:0000313" key="7">
    <source>
        <dbReference type="Proteomes" id="UP000318138"/>
    </source>
</evidence>
<dbReference type="EMBL" id="CP041370">
    <property type="protein sequence ID" value="QDK92300.1"/>
    <property type="molecule type" value="Genomic_DNA"/>
</dbReference>
<dbReference type="InterPro" id="IPR043128">
    <property type="entry name" value="Rev_trsase/Diguanyl_cyclase"/>
</dbReference>
<dbReference type="InterPro" id="IPR001126">
    <property type="entry name" value="UmuC"/>
</dbReference>
<proteinExistence type="inferred from homology"/>
<dbReference type="RefSeq" id="WP_033881015.1">
    <property type="nucleotide sequence ID" value="NZ_CP041370.1"/>
</dbReference>
<dbReference type="InterPro" id="IPR017961">
    <property type="entry name" value="DNA_pol_Y-fam_little_finger"/>
</dbReference>
<keyword evidence="6" id="KW-0614">Plasmid</keyword>
<dbReference type="Pfam" id="PF11799">
    <property type="entry name" value="IMS_C"/>
    <property type="match status" value="1"/>
</dbReference>
<keyword evidence="7" id="KW-1185">Reference proteome</keyword>
<dbReference type="PROSITE" id="PS50173">
    <property type="entry name" value="UMUC"/>
    <property type="match status" value="1"/>
</dbReference>
<dbReference type="Gene3D" id="3.30.70.270">
    <property type="match status" value="1"/>
</dbReference>
<dbReference type="InterPro" id="IPR024728">
    <property type="entry name" value="PolY_HhH_motif"/>
</dbReference>
<protein>
    <submittedName>
        <fullName evidence="6">UV damage repair protein UvrX</fullName>
    </submittedName>
</protein>
<dbReference type="Pfam" id="PF00817">
    <property type="entry name" value="IMS"/>
    <property type="match status" value="1"/>
</dbReference>
<evidence type="ECO:0000256" key="4">
    <source>
        <dbReference type="ARBA" id="ARBA00022932"/>
    </source>
</evidence>
<dbReference type="Gene3D" id="3.30.1490.100">
    <property type="entry name" value="DNA polymerase, Y-family, little finger domain"/>
    <property type="match status" value="1"/>
</dbReference>
<dbReference type="InterPro" id="IPR036775">
    <property type="entry name" value="DNA_pol_Y-fam_lit_finger_sf"/>
</dbReference>
<dbReference type="InterPro" id="IPR043502">
    <property type="entry name" value="DNA/RNA_pol_sf"/>
</dbReference>
<dbReference type="Gene3D" id="1.10.150.20">
    <property type="entry name" value="5' to 3' exonuclease, C-terminal subdomain"/>
    <property type="match status" value="1"/>
</dbReference>
<dbReference type="GO" id="GO:0003887">
    <property type="term" value="F:DNA-directed DNA polymerase activity"/>
    <property type="evidence" value="ECO:0007669"/>
    <property type="project" value="UniProtKB-KW"/>
</dbReference>
<dbReference type="GO" id="GO:0005829">
    <property type="term" value="C:cytosol"/>
    <property type="evidence" value="ECO:0007669"/>
    <property type="project" value="TreeGrafter"/>
</dbReference>
<evidence type="ECO:0000256" key="1">
    <source>
        <dbReference type="ARBA" id="ARBA00010945"/>
    </source>
</evidence>
<dbReference type="Proteomes" id="UP000318138">
    <property type="component" value="Plasmid unnamed1"/>
</dbReference>
<dbReference type="InterPro" id="IPR050116">
    <property type="entry name" value="DNA_polymerase-Y"/>
</dbReference>
<dbReference type="GO" id="GO:0042276">
    <property type="term" value="P:error-prone translesion synthesis"/>
    <property type="evidence" value="ECO:0007669"/>
    <property type="project" value="TreeGrafter"/>
</dbReference>
<comment type="similarity">
    <text evidence="1">Belongs to the DNA polymerase type-Y family.</text>
</comment>
<keyword evidence="4" id="KW-0808">Transferase</keyword>
<keyword evidence="4" id="KW-0548">Nucleotidyltransferase</keyword>
<dbReference type="PANTHER" id="PTHR11076">
    <property type="entry name" value="DNA REPAIR POLYMERASE UMUC / TRANSFERASE FAMILY MEMBER"/>
    <property type="match status" value="1"/>
</dbReference>
<dbReference type="AlphaFoldDB" id="A0A856M7S2"/>
<evidence type="ECO:0000259" key="5">
    <source>
        <dbReference type="PROSITE" id="PS50173"/>
    </source>
</evidence>
<dbReference type="Gene3D" id="3.40.1170.60">
    <property type="match status" value="1"/>
</dbReference>
<reference evidence="6 7" key="1">
    <citation type="submission" date="2019-07" db="EMBL/GenBank/DDBJ databases">
        <title>Bacillus alkalisoli sp. nov. isolated from saline soil.</title>
        <authorList>
            <person name="Sun J.-Q."/>
            <person name="Xu L."/>
        </authorList>
    </citation>
    <scope>NUCLEOTIDE SEQUENCE [LARGE SCALE GENOMIC DNA]</scope>
    <source>
        <strain evidence="6 7">M4U3P1</strain>
        <plasmid evidence="6 7">unnamed1</plasmid>
    </source>
</reference>
<organism evidence="6 7">
    <name type="scientific">Paenalkalicoccus suaedae</name>
    <dbReference type="NCBI Taxonomy" id="2592382"/>
    <lineage>
        <taxon>Bacteria</taxon>
        <taxon>Bacillati</taxon>
        <taxon>Bacillota</taxon>
        <taxon>Bacilli</taxon>
        <taxon>Bacillales</taxon>
        <taxon>Bacillaceae</taxon>
        <taxon>Paenalkalicoccus</taxon>
    </lineage>
</organism>
<dbReference type="SUPFAM" id="SSF56672">
    <property type="entry name" value="DNA/RNA polymerases"/>
    <property type="match status" value="1"/>
</dbReference>
<dbReference type="GO" id="GO:0009432">
    <property type="term" value="P:SOS response"/>
    <property type="evidence" value="ECO:0007669"/>
    <property type="project" value="TreeGrafter"/>
</dbReference>
<dbReference type="Pfam" id="PF11798">
    <property type="entry name" value="IMS_HHH"/>
    <property type="match status" value="1"/>
</dbReference>
<sequence>MIDYDSLPKRTFLTVDMRSFYASASAVMLGLDPMKCYLAVVGDTERSGSVVLAASPALKKRFGIKTGSRLYEIPDHPQIHIVNPQMRMFIKLSTNITHLFYQFASPEDILTYSVDESIIRFDFLKRLWGTPMDLAKRIQNAIYRDFGVPATVGIGPNMLMSKLALDLEAKKSPSGIAEWTYEDVQTKLWPVHPLSKMWGIGRRMERNLNRMGIATVGQLANYPLELLENRFGIMGNQIYYHAHGVDLSELGTPIRQEQISFGKSQILLRDYNEEAEIKSVILEMCEEVASRARKAKKAGRTIHLGVGYSQTVGGGGFHRSLTIDQPTNITMKLYKACIALFKKFYQGQTVRSLSVTLGNVVDDNQFQMSLFEENSEKERQLGHVMDSIREKYGSDAILRAISYTTAGTALKRAKLVGGHQA</sequence>
<keyword evidence="4" id="KW-0239">DNA-directed DNA polymerase</keyword>
<dbReference type="GO" id="GO:0006281">
    <property type="term" value="P:DNA repair"/>
    <property type="evidence" value="ECO:0007669"/>
    <property type="project" value="InterPro"/>
</dbReference>
<keyword evidence="2" id="KW-0515">Mutator protein</keyword>
<dbReference type="SUPFAM" id="SSF100879">
    <property type="entry name" value="Lesion bypass DNA polymerase (Y-family), little finger domain"/>
    <property type="match status" value="1"/>
</dbReference>
<gene>
    <name evidence="6" type="ORF">FLK61_00345</name>
</gene>
<evidence type="ECO:0000313" key="6">
    <source>
        <dbReference type="EMBL" id="QDK92300.1"/>
    </source>
</evidence>
<dbReference type="CDD" id="cd01700">
    <property type="entry name" value="PolY_Pol_V_umuC"/>
    <property type="match status" value="1"/>
</dbReference>
<feature type="domain" description="UmuC" evidence="5">
    <location>
        <begin position="12"/>
        <end position="201"/>
    </location>
</feature>
<accession>A0A856M7S2</accession>
<dbReference type="GO" id="GO:0003684">
    <property type="term" value="F:damaged DNA binding"/>
    <property type="evidence" value="ECO:0007669"/>
    <property type="project" value="InterPro"/>
</dbReference>
<evidence type="ECO:0000256" key="2">
    <source>
        <dbReference type="ARBA" id="ARBA00022457"/>
    </source>
</evidence>
<evidence type="ECO:0000256" key="3">
    <source>
        <dbReference type="ARBA" id="ARBA00022763"/>
    </source>
</evidence>
<geneLocation type="plasmid" evidence="6 7">
    <name>unnamed1</name>
</geneLocation>
<name>A0A856M7S2_9BACI</name>
<keyword evidence="3" id="KW-0227">DNA damage</keyword>